<feature type="region of interest" description="Disordered" evidence="1">
    <location>
        <begin position="16"/>
        <end position="39"/>
    </location>
</feature>
<dbReference type="Proteomes" id="UP000004416">
    <property type="component" value="Unassembled WGS sequence"/>
</dbReference>
<proteinExistence type="predicted"/>
<gene>
    <name evidence="2" type="ORF">HMPREF0322_02070</name>
</gene>
<evidence type="ECO:0000313" key="3">
    <source>
        <dbReference type="Proteomes" id="UP000004416"/>
    </source>
</evidence>
<sequence>MWGLPGFSFGAFLSPHSLSQGSRPCRLSGVGKDGKSGSG</sequence>
<evidence type="ECO:0000256" key="1">
    <source>
        <dbReference type="SAM" id="MobiDB-lite"/>
    </source>
</evidence>
<protein>
    <submittedName>
        <fullName evidence="2">Uncharacterized protein</fullName>
    </submittedName>
</protein>
<organism evidence="2 3">
    <name type="scientific">Desulfitobacterium hafniense DP7</name>
    <dbReference type="NCBI Taxonomy" id="537010"/>
    <lineage>
        <taxon>Bacteria</taxon>
        <taxon>Bacillati</taxon>
        <taxon>Bacillota</taxon>
        <taxon>Clostridia</taxon>
        <taxon>Eubacteriales</taxon>
        <taxon>Desulfitobacteriaceae</taxon>
        <taxon>Desulfitobacterium</taxon>
    </lineage>
</organism>
<accession>G9XM84</accession>
<dbReference type="EMBL" id="AFZX01000045">
    <property type="protein sequence ID" value="EHL07311.1"/>
    <property type="molecule type" value="Genomic_DNA"/>
</dbReference>
<comment type="caution">
    <text evidence="2">The sequence shown here is derived from an EMBL/GenBank/DDBJ whole genome shotgun (WGS) entry which is preliminary data.</text>
</comment>
<name>G9XM84_DESHA</name>
<evidence type="ECO:0000313" key="2">
    <source>
        <dbReference type="EMBL" id="EHL07311.1"/>
    </source>
</evidence>
<dbReference type="HOGENOM" id="CLU_3308475_0_0_9"/>
<reference evidence="2 3" key="1">
    <citation type="submission" date="2011-08" db="EMBL/GenBank/DDBJ databases">
        <authorList>
            <person name="Weinstock G."/>
            <person name="Sodergren E."/>
            <person name="Clifton S."/>
            <person name="Fulton L."/>
            <person name="Fulton B."/>
            <person name="Courtney L."/>
            <person name="Fronick C."/>
            <person name="Harrison M."/>
            <person name="Strong C."/>
            <person name="Farmer C."/>
            <person name="Delahaunty K."/>
            <person name="Markovic C."/>
            <person name="Hall O."/>
            <person name="Minx P."/>
            <person name="Tomlinson C."/>
            <person name="Mitreva M."/>
            <person name="Hou S."/>
            <person name="Chen J."/>
            <person name="Wollam A."/>
            <person name="Pepin K.H."/>
            <person name="Johnson M."/>
            <person name="Bhonagiri V."/>
            <person name="Zhang X."/>
            <person name="Suruliraj S."/>
            <person name="Warren W."/>
            <person name="Chinwalla A."/>
            <person name="Mardis E.R."/>
            <person name="Wilson R.K."/>
        </authorList>
    </citation>
    <scope>NUCLEOTIDE SEQUENCE [LARGE SCALE GENOMIC DNA]</scope>
    <source>
        <strain evidence="2 3">DP7</strain>
    </source>
</reference>
<dbReference type="AlphaFoldDB" id="G9XM84"/>